<dbReference type="PROSITE" id="PS50177">
    <property type="entry name" value="NTF2_DOMAIN"/>
    <property type="match status" value="1"/>
</dbReference>
<keyword evidence="7" id="KW-1185">Reference proteome</keyword>
<feature type="region of interest" description="Disordered" evidence="3">
    <location>
        <begin position="143"/>
        <end position="232"/>
    </location>
</feature>
<dbReference type="InterPro" id="IPR000504">
    <property type="entry name" value="RRM_dom"/>
</dbReference>
<dbReference type="Pfam" id="PF00076">
    <property type="entry name" value="RRM_1"/>
    <property type="match status" value="1"/>
</dbReference>
<evidence type="ECO:0000313" key="6">
    <source>
        <dbReference type="EMBL" id="KAA8541045.1"/>
    </source>
</evidence>
<evidence type="ECO:0000313" key="7">
    <source>
        <dbReference type="Proteomes" id="UP000325577"/>
    </source>
</evidence>
<feature type="compositionally biased region" description="Low complexity" evidence="3">
    <location>
        <begin position="389"/>
        <end position="400"/>
    </location>
</feature>
<dbReference type="InterPro" id="IPR018222">
    <property type="entry name" value="Nuclear_transport_factor_2_euk"/>
</dbReference>
<dbReference type="InterPro" id="IPR035979">
    <property type="entry name" value="RBD_domain_sf"/>
</dbReference>
<feature type="domain" description="RRM" evidence="4">
    <location>
        <begin position="310"/>
        <end position="386"/>
    </location>
</feature>
<evidence type="ECO:0000256" key="1">
    <source>
        <dbReference type="ARBA" id="ARBA00022884"/>
    </source>
</evidence>
<dbReference type="InterPro" id="IPR039539">
    <property type="entry name" value="Ras_GTPase_bind_prot"/>
</dbReference>
<gene>
    <name evidence="6" type="ORF">F0562_025008</name>
</gene>
<dbReference type="PANTHER" id="PTHR10693">
    <property type="entry name" value="RAS GTPASE-ACTIVATING PROTEIN-BINDING PROTEIN"/>
    <property type="match status" value="1"/>
</dbReference>
<dbReference type="SMART" id="SM00360">
    <property type="entry name" value="RRM"/>
    <property type="match status" value="1"/>
</dbReference>
<dbReference type="FunFam" id="3.30.70.330:FF:001141">
    <property type="entry name" value="Ras GTPase-activating protein-binding protein 1"/>
    <property type="match status" value="1"/>
</dbReference>
<dbReference type="OrthoDB" id="339151at2759"/>
<dbReference type="Proteomes" id="UP000325577">
    <property type="component" value="Linkage Group LG13"/>
</dbReference>
<dbReference type="GO" id="GO:0003729">
    <property type="term" value="F:mRNA binding"/>
    <property type="evidence" value="ECO:0007669"/>
    <property type="project" value="TreeGrafter"/>
</dbReference>
<feature type="compositionally biased region" description="Acidic residues" evidence="3">
    <location>
        <begin position="195"/>
        <end position="211"/>
    </location>
</feature>
<dbReference type="Gene3D" id="3.10.450.50">
    <property type="match status" value="1"/>
</dbReference>
<organism evidence="6 7">
    <name type="scientific">Nyssa sinensis</name>
    <dbReference type="NCBI Taxonomy" id="561372"/>
    <lineage>
        <taxon>Eukaryota</taxon>
        <taxon>Viridiplantae</taxon>
        <taxon>Streptophyta</taxon>
        <taxon>Embryophyta</taxon>
        <taxon>Tracheophyta</taxon>
        <taxon>Spermatophyta</taxon>
        <taxon>Magnoliopsida</taxon>
        <taxon>eudicotyledons</taxon>
        <taxon>Gunneridae</taxon>
        <taxon>Pentapetalae</taxon>
        <taxon>asterids</taxon>
        <taxon>Cornales</taxon>
        <taxon>Nyssaceae</taxon>
        <taxon>Nyssa</taxon>
    </lineage>
</organism>
<name>A0A5J5BCY6_9ASTE</name>
<feature type="domain" description="NTF2" evidence="5">
    <location>
        <begin position="18"/>
        <end position="134"/>
    </location>
</feature>
<feature type="compositionally biased region" description="Basic and acidic residues" evidence="3">
    <location>
        <begin position="299"/>
        <end position="309"/>
    </location>
</feature>
<dbReference type="PANTHER" id="PTHR10693:SF75">
    <property type="entry name" value="NUCLEAR TRANSPORT FACTOR 2"/>
    <property type="match status" value="1"/>
</dbReference>
<dbReference type="AlphaFoldDB" id="A0A5J5BCY6"/>
<protein>
    <recommendedName>
        <fullName evidence="8">NTF2 domain-containing protein</fullName>
    </recommendedName>
</protein>
<dbReference type="InterPro" id="IPR032710">
    <property type="entry name" value="NTF2-like_dom_sf"/>
</dbReference>
<dbReference type="CDD" id="cd00780">
    <property type="entry name" value="NTF2"/>
    <property type="match status" value="1"/>
</dbReference>
<dbReference type="GO" id="GO:0005829">
    <property type="term" value="C:cytosol"/>
    <property type="evidence" value="ECO:0007669"/>
    <property type="project" value="TreeGrafter"/>
</dbReference>
<evidence type="ECO:0008006" key="8">
    <source>
        <dbReference type="Google" id="ProtNLM"/>
    </source>
</evidence>
<dbReference type="SUPFAM" id="SSF54928">
    <property type="entry name" value="RNA-binding domain, RBD"/>
    <property type="match status" value="1"/>
</dbReference>
<dbReference type="CDD" id="cd00590">
    <property type="entry name" value="RRM_SF"/>
    <property type="match status" value="1"/>
</dbReference>
<evidence type="ECO:0000256" key="3">
    <source>
        <dbReference type="SAM" id="MobiDB-lite"/>
    </source>
</evidence>
<evidence type="ECO:0000259" key="5">
    <source>
        <dbReference type="PROSITE" id="PS50177"/>
    </source>
</evidence>
<reference evidence="6 7" key="1">
    <citation type="submission" date="2019-09" db="EMBL/GenBank/DDBJ databases">
        <title>A chromosome-level genome assembly of the Chinese tupelo Nyssa sinensis.</title>
        <authorList>
            <person name="Yang X."/>
            <person name="Kang M."/>
            <person name="Yang Y."/>
            <person name="Xiong H."/>
            <person name="Wang M."/>
            <person name="Zhang Z."/>
            <person name="Wang Z."/>
            <person name="Wu H."/>
            <person name="Ma T."/>
            <person name="Liu J."/>
            <person name="Xi Z."/>
        </authorList>
    </citation>
    <scope>NUCLEOTIDE SEQUENCE [LARGE SCALE GENOMIC DNA]</scope>
    <source>
        <strain evidence="6">J267</strain>
        <tissue evidence="6">Leaf</tissue>
    </source>
</reference>
<keyword evidence="1 2" id="KW-0694">RNA-binding</keyword>
<accession>A0A5J5BCY6</accession>
<proteinExistence type="predicted"/>
<dbReference type="InterPro" id="IPR012677">
    <property type="entry name" value="Nucleotide-bd_a/b_plait_sf"/>
</dbReference>
<evidence type="ECO:0000256" key="2">
    <source>
        <dbReference type="PROSITE-ProRule" id="PRU00176"/>
    </source>
</evidence>
<dbReference type="EMBL" id="CM018036">
    <property type="protein sequence ID" value="KAA8541045.1"/>
    <property type="molecule type" value="Genomic_DNA"/>
</dbReference>
<dbReference type="FunFam" id="3.10.450.50:FF:000003">
    <property type="entry name" value="Nuclear transport factor 2 family protein"/>
    <property type="match status" value="1"/>
</dbReference>
<dbReference type="Gene3D" id="3.30.70.330">
    <property type="match status" value="1"/>
</dbReference>
<feature type="region of interest" description="Disordered" evidence="3">
    <location>
        <begin position="266"/>
        <end position="309"/>
    </location>
</feature>
<dbReference type="InterPro" id="IPR002075">
    <property type="entry name" value="NTF2_dom"/>
</dbReference>
<dbReference type="GO" id="GO:1990904">
    <property type="term" value="C:ribonucleoprotein complex"/>
    <property type="evidence" value="ECO:0007669"/>
    <property type="project" value="TreeGrafter"/>
</dbReference>
<dbReference type="Pfam" id="PF02136">
    <property type="entry name" value="NTF2"/>
    <property type="match status" value="1"/>
</dbReference>
<feature type="compositionally biased region" description="Low complexity" evidence="3">
    <location>
        <begin position="436"/>
        <end position="447"/>
    </location>
</feature>
<feature type="compositionally biased region" description="Basic and acidic residues" evidence="3">
    <location>
        <begin position="423"/>
        <end position="435"/>
    </location>
</feature>
<evidence type="ECO:0000259" key="4">
    <source>
        <dbReference type="PROSITE" id="PS50102"/>
    </source>
</evidence>
<sequence>MAMQVASPAVTLPSAQVIGNAFVEQYYHILHQSPDLVYKFYQDSSVLSRPDSNGVMTSVTTMKAINDKILSLDYKKYKAEIKTADAQDSYKEGVIVLVTGCLTGKDHVRRKFTQTFFLAPQEKGYFVLNDVFRYIEESESLENSSLSVNGVNDDDPTAPLPSEPEPTTHASDHPALDPSTTFEAEDLSNGPEVCDPSDNEEGSVLEEEVVDELPTHSSPNEIIAGVTSDPSVAQEEKKSYASIVMKVTKVTTVSIPVHVHTSSVRVVPANADQQSWGSAKPSPEPEASAPTSDNAPESRNAHEEGEVEGHSIYIRNLPSNATDIQLEEEFKKFGPIKRDGIQVRSNKQGLCFGFVEFESLNSMQDAIKASPLIIGGRRAVVEEKKTTTRVSSSGRGRYPSGRGGFRSDNFRGHGNFGSGRGYGRNEYRNHGEFSGRPKGPSGRSGEGYQRVVQNGSGRVGRQGGMNESAVSA</sequence>
<dbReference type="SUPFAM" id="SSF54427">
    <property type="entry name" value="NTF2-like"/>
    <property type="match status" value="1"/>
</dbReference>
<dbReference type="PROSITE" id="PS50102">
    <property type="entry name" value="RRM"/>
    <property type="match status" value="1"/>
</dbReference>
<feature type="region of interest" description="Disordered" evidence="3">
    <location>
        <begin position="386"/>
        <end position="472"/>
    </location>
</feature>